<dbReference type="Proteomes" id="UP000266273">
    <property type="component" value="Unassembled WGS sequence"/>
</dbReference>
<sequence length="531" mass="55993">MLDTLRSKGAMITAPHHLAAQSGLAVMREGGNALEAMIAAAATVAVIYPHMNAIGGDGFWLIAEPGQAPVGIDACGPAAALADSAFYEAHGVTETIPARGGLAALTVAGTIAGWEAAHALAQEAGGRLPLERLLADAVHYAREGIVITDSMAALTESKRAELAHAPGFAETFLLGGQALQPGAVLRQPRLADTLAQLSRAGLRDFYDGDIARALAYDLEAAGSPVRLTDLEGFAAQRVAPISVALDAGTLYNMPPPTQGLASLLILAIYERLRAEQAECFDHVHRIVEATKRAFLIRDAHVTDPRFASAAPADFLTPERIAAEAEAIDVERAAPWPAPAPGGNDTIWMGAVDADGRVVSFIQSIYWEYGSGVVSPATGVLWQNRGISFSLDPSAGNPLQPGRKPFHTLNPALARFSDGRVMTYGTKGGEGQPQTQAAIFSRYAMHGQPLQHAVTAPRWLLGRTWGEQSTSLKIEDGFGDDLIARLRHAGHDVEVTERFAQMMGHAGAIVRRPDGTLEGASDPRSDGSVAAL</sequence>
<dbReference type="Pfam" id="PF01019">
    <property type="entry name" value="G_glu_transpept"/>
    <property type="match status" value="1"/>
</dbReference>
<dbReference type="GO" id="GO:0016740">
    <property type="term" value="F:transferase activity"/>
    <property type="evidence" value="ECO:0007669"/>
    <property type="project" value="UniProtKB-KW"/>
</dbReference>
<dbReference type="InterPro" id="IPR052896">
    <property type="entry name" value="GGT-like_enzyme"/>
</dbReference>
<reference evidence="2 3" key="1">
    <citation type="submission" date="2018-08" db="EMBL/GenBank/DDBJ databases">
        <title>Genomic Encyclopedia of Archaeal and Bacterial Type Strains, Phase II (KMG-II): from individual species to whole genera.</title>
        <authorList>
            <person name="Goeker M."/>
        </authorList>
    </citation>
    <scope>NUCLEOTIDE SEQUENCE [LARGE SCALE GENOMIC DNA]</scope>
    <source>
        <strain evidence="2 3">DSM 5002</strain>
    </source>
</reference>
<proteinExistence type="predicted"/>
<organism evidence="2 3">
    <name type="scientific">Dichotomicrobium thermohalophilum</name>
    <dbReference type="NCBI Taxonomy" id="933063"/>
    <lineage>
        <taxon>Bacteria</taxon>
        <taxon>Pseudomonadati</taxon>
        <taxon>Pseudomonadota</taxon>
        <taxon>Alphaproteobacteria</taxon>
        <taxon>Hyphomicrobiales</taxon>
        <taxon>Hyphomicrobiaceae</taxon>
        <taxon>Dichotomicrobium</taxon>
    </lineage>
</organism>
<name>A0A397Q1K8_9HYPH</name>
<feature type="region of interest" description="Disordered" evidence="1">
    <location>
        <begin position="510"/>
        <end position="531"/>
    </location>
</feature>
<dbReference type="Gene3D" id="3.60.20.40">
    <property type="match status" value="1"/>
</dbReference>
<dbReference type="EMBL" id="QXDF01000001">
    <property type="protein sequence ID" value="RIA55390.1"/>
    <property type="molecule type" value="Genomic_DNA"/>
</dbReference>
<evidence type="ECO:0000313" key="2">
    <source>
        <dbReference type="EMBL" id="RIA55390.1"/>
    </source>
</evidence>
<dbReference type="AlphaFoldDB" id="A0A397Q1K8"/>
<dbReference type="Gene3D" id="1.10.246.130">
    <property type="match status" value="1"/>
</dbReference>
<dbReference type="PANTHER" id="PTHR43881">
    <property type="entry name" value="GAMMA-GLUTAMYLTRANSPEPTIDASE (AFU_ORTHOLOGUE AFUA_4G13580)"/>
    <property type="match status" value="1"/>
</dbReference>
<comment type="caution">
    <text evidence="2">The sequence shown here is derived from an EMBL/GenBank/DDBJ whole genome shotgun (WGS) entry which is preliminary data.</text>
</comment>
<dbReference type="PRINTS" id="PR01210">
    <property type="entry name" value="GGTRANSPTASE"/>
</dbReference>
<dbReference type="InterPro" id="IPR043138">
    <property type="entry name" value="GGT_lsub"/>
</dbReference>
<dbReference type="InterPro" id="IPR043137">
    <property type="entry name" value="GGT_ssub_C"/>
</dbReference>
<evidence type="ECO:0000313" key="3">
    <source>
        <dbReference type="Proteomes" id="UP000266273"/>
    </source>
</evidence>
<gene>
    <name evidence="2" type="ORF">BXY53_0453</name>
</gene>
<protein>
    <submittedName>
        <fullName evidence="2">Gamma-glutamyltransferase 2</fullName>
    </submittedName>
</protein>
<dbReference type="OrthoDB" id="9781342at2"/>
<feature type="compositionally biased region" description="Basic and acidic residues" evidence="1">
    <location>
        <begin position="510"/>
        <end position="524"/>
    </location>
</feature>
<dbReference type="SUPFAM" id="SSF56235">
    <property type="entry name" value="N-terminal nucleophile aminohydrolases (Ntn hydrolases)"/>
    <property type="match status" value="1"/>
</dbReference>
<accession>A0A397Q1K8</accession>
<keyword evidence="3" id="KW-1185">Reference proteome</keyword>
<dbReference type="RefSeq" id="WP_119060300.1">
    <property type="nucleotide sequence ID" value="NZ_QXDF01000001.1"/>
</dbReference>
<dbReference type="PANTHER" id="PTHR43881:SF5">
    <property type="entry name" value="GAMMA-GLUTAMYLTRANSPEPTIDASE"/>
    <property type="match status" value="1"/>
</dbReference>
<dbReference type="InterPro" id="IPR029055">
    <property type="entry name" value="Ntn_hydrolases_N"/>
</dbReference>
<keyword evidence="2" id="KW-0808">Transferase</keyword>
<evidence type="ECO:0000256" key="1">
    <source>
        <dbReference type="SAM" id="MobiDB-lite"/>
    </source>
</evidence>